<dbReference type="PANTHER" id="PTHR43350:SF21">
    <property type="entry name" value="S-NITROSOMYCOTHIOL REDUCTASE MSCR"/>
    <property type="match status" value="1"/>
</dbReference>
<evidence type="ECO:0000256" key="5">
    <source>
        <dbReference type="ARBA" id="ARBA00023002"/>
    </source>
</evidence>
<evidence type="ECO:0000259" key="7">
    <source>
        <dbReference type="SMART" id="SM00829"/>
    </source>
</evidence>
<dbReference type="AlphaFoldDB" id="A0A0D1JXP9"/>
<dbReference type="InterPro" id="IPR036291">
    <property type="entry name" value="NAD(P)-bd_dom_sf"/>
</dbReference>
<dbReference type="InterPro" id="IPR013149">
    <property type="entry name" value="ADH-like_C"/>
</dbReference>
<dbReference type="EMBL" id="JXST01000009">
    <property type="protein sequence ID" value="KIU17394.1"/>
    <property type="molecule type" value="Genomic_DNA"/>
</dbReference>
<organism evidence="8 9">
    <name type="scientific">Mycolicibacterium llatzerense</name>
    <dbReference type="NCBI Taxonomy" id="280871"/>
    <lineage>
        <taxon>Bacteria</taxon>
        <taxon>Bacillati</taxon>
        <taxon>Actinomycetota</taxon>
        <taxon>Actinomycetes</taxon>
        <taxon>Mycobacteriales</taxon>
        <taxon>Mycobacteriaceae</taxon>
        <taxon>Mycolicibacterium</taxon>
    </lineage>
</organism>
<dbReference type="Gene3D" id="3.40.50.720">
    <property type="entry name" value="NAD(P)-binding Rossmann-like Domain"/>
    <property type="match status" value="1"/>
</dbReference>
<dbReference type="InterPro" id="IPR002328">
    <property type="entry name" value="ADH_Zn_CS"/>
</dbReference>
<dbReference type="InterPro" id="IPR020843">
    <property type="entry name" value="ER"/>
</dbReference>
<keyword evidence="3 6" id="KW-0479">Metal-binding</keyword>
<evidence type="ECO:0000256" key="4">
    <source>
        <dbReference type="ARBA" id="ARBA00022833"/>
    </source>
</evidence>
<dbReference type="PROSITE" id="PS00059">
    <property type="entry name" value="ADH_ZINC"/>
    <property type="match status" value="1"/>
</dbReference>
<dbReference type="CDD" id="cd08278">
    <property type="entry name" value="benzyl_alcohol_DH"/>
    <property type="match status" value="1"/>
</dbReference>
<name>A0A0D1JXP9_9MYCO</name>
<comment type="caution">
    <text evidence="8">The sequence shown here is derived from an EMBL/GenBank/DDBJ whole genome shotgun (WGS) entry which is preliminary data.</text>
</comment>
<dbReference type="SUPFAM" id="SSF51735">
    <property type="entry name" value="NAD(P)-binding Rossmann-fold domains"/>
    <property type="match status" value="1"/>
</dbReference>
<dbReference type="SMART" id="SM00829">
    <property type="entry name" value="PKS_ER"/>
    <property type="match status" value="1"/>
</dbReference>
<accession>A0A0D1JXP9</accession>
<evidence type="ECO:0000256" key="2">
    <source>
        <dbReference type="ARBA" id="ARBA00008072"/>
    </source>
</evidence>
<sequence length="363" mass="37052">MIDARAAVLLRPGSAPELADVQIREPQGNEVLVGINAVGICHTDISTAARWPEKRLPMVFGHEGAGTVLAAGPDARIDVGRQVVLTFASCSQCAACASDTPAYCDNATRLNMAGDRGDETSALRLDGRPVRGGFFGQSSFATHALANTSNVVVLPDGIDAQLAAPLACSVQTGVGAVLNTLAAGPADALVVWGAGAVGLSAVMGARIAGCRAIIAVDPITERRSLAIELGATGAVDSASETLPAEIMELTGGGATLAVDTTARGDVISTALTLLRKCGSLALVGLGALTAELPVGLILANGLRVQGVIEGDSEPHSFIPRLAGHVLRGELPVDKLVRTYEFDRFADAWSDAAAGRAVKPVLVV</sequence>
<dbReference type="Proteomes" id="UP000032221">
    <property type="component" value="Unassembled WGS sequence"/>
</dbReference>
<keyword evidence="5" id="KW-0560">Oxidoreductase</keyword>
<dbReference type="Gene3D" id="3.90.180.10">
    <property type="entry name" value="Medium-chain alcohol dehydrogenases, catalytic domain"/>
    <property type="match status" value="1"/>
</dbReference>
<keyword evidence="4 6" id="KW-0862">Zinc</keyword>
<evidence type="ECO:0000256" key="1">
    <source>
        <dbReference type="ARBA" id="ARBA00001947"/>
    </source>
</evidence>
<reference evidence="8 9" key="1">
    <citation type="submission" date="2015-01" db="EMBL/GenBank/DDBJ databases">
        <title>Genome sequence of Mycobacterium llatzerense and Mycobacterium immunogenum recovered from brain abscess.</title>
        <authorList>
            <person name="Greninger A.L."/>
            <person name="Langelier C."/>
            <person name="Cunningham G."/>
            <person name="Chiu C.Y."/>
            <person name="Miller S."/>
        </authorList>
    </citation>
    <scope>NUCLEOTIDE SEQUENCE [LARGE SCALE GENOMIC DNA]</scope>
    <source>
        <strain evidence="8 9">CLUC14</strain>
    </source>
</reference>
<dbReference type="OrthoDB" id="334894at2"/>
<dbReference type="PATRIC" id="fig|280871.6.peg.1781"/>
<dbReference type="Pfam" id="PF00107">
    <property type="entry name" value="ADH_zinc_N"/>
    <property type="match status" value="1"/>
</dbReference>
<evidence type="ECO:0000256" key="6">
    <source>
        <dbReference type="RuleBase" id="RU361277"/>
    </source>
</evidence>
<dbReference type="STRING" id="280871.TL10_08615"/>
<feature type="domain" description="Enoyl reductase (ER)" evidence="7">
    <location>
        <begin position="13"/>
        <end position="361"/>
    </location>
</feature>
<evidence type="ECO:0000256" key="3">
    <source>
        <dbReference type="ARBA" id="ARBA00022723"/>
    </source>
</evidence>
<gene>
    <name evidence="8" type="ORF">TL10_08615</name>
</gene>
<comment type="similarity">
    <text evidence="2 6">Belongs to the zinc-containing alcohol dehydrogenase family.</text>
</comment>
<proteinExistence type="inferred from homology"/>
<dbReference type="GO" id="GO:0008270">
    <property type="term" value="F:zinc ion binding"/>
    <property type="evidence" value="ECO:0007669"/>
    <property type="project" value="InterPro"/>
</dbReference>
<evidence type="ECO:0000313" key="8">
    <source>
        <dbReference type="EMBL" id="KIU17394.1"/>
    </source>
</evidence>
<evidence type="ECO:0000313" key="9">
    <source>
        <dbReference type="Proteomes" id="UP000032221"/>
    </source>
</evidence>
<keyword evidence="9" id="KW-1185">Reference proteome</keyword>
<dbReference type="PANTHER" id="PTHR43350">
    <property type="entry name" value="NAD-DEPENDENT ALCOHOL DEHYDROGENASE"/>
    <property type="match status" value="1"/>
</dbReference>
<dbReference type="RefSeq" id="WP_043985310.1">
    <property type="nucleotide sequence ID" value="NZ_JXST01000009.1"/>
</dbReference>
<comment type="cofactor">
    <cofactor evidence="1 6">
        <name>Zn(2+)</name>
        <dbReference type="ChEBI" id="CHEBI:29105"/>
    </cofactor>
</comment>
<dbReference type="Pfam" id="PF08240">
    <property type="entry name" value="ADH_N"/>
    <property type="match status" value="1"/>
</dbReference>
<dbReference type="InterPro" id="IPR013154">
    <property type="entry name" value="ADH-like_N"/>
</dbReference>
<dbReference type="SUPFAM" id="SSF50129">
    <property type="entry name" value="GroES-like"/>
    <property type="match status" value="1"/>
</dbReference>
<dbReference type="GO" id="GO:0016491">
    <property type="term" value="F:oxidoreductase activity"/>
    <property type="evidence" value="ECO:0007669"/>
    <property type="project" value="UniProtKB-KW"/>
</dbReference>
<protein>
    <submittedName>
        <fullName evidence="8">Aryl-alcohol dehydrogenase</fullName>
    </submittedName>
</protein>
<dbReference type="InterPro" id="IPR011032">
    <property type="entry name" value="GroES-like_sf"/>
</dbReference>